<dbReference type="PANTHER" id="PTHR30472">
    <property type="entry name" value="FERRIC ENTEROBACTIN TRANSPORT SYSTEM PERMEASE PROTEIN"/>
    <property type="match status" value="1"/>
</dbReference>
<keyword evidence="3" id="KW-0813">Transport</keyword>
<name>A0A124FM51_9EURY</name>
<dbReference type="GO" id="GO:0022857">
    <property type="term" value="F:transmembrane transporter activity"/>
    <property type="evidence" value="ECO:0007669"/>
    <property type="project" value="InterPro"/>
</dbReference>
<evidence type="ECO:0000256" key="3">
    <source>
        <dbReference type="ARBA" id="ARBA00022448"/>
    </source>
</evidence>
<evidence type="ECO:0000256" key="5">
    <source>
        <dbReference type="ARBA" id="ARBA00022692"/>
    </source>
</evidence>
<evidence type="ECO:0000256" key="11">
    <source>
        <dbReference type="SAM" id="Phobius"/>
    </source>
</evidence>
<feature type="transmembrane region" description="Helical" evidence="11">
    <location>
        <begin position="333"/>
        <end position="351"/>
    </location>
</feature>
<gene>
    <name evidence="12" type="ORF">XD72_2016</name>
</gene>
<dbReference type="FunFam" id="1.10.3470.10:FF:000001">
    <property type="entry name" value="Vitamin B12 ABC transporter permease BtuC"/>
    <property type="match status" value="1"/>
</dbReference>
<feature type="transmembrane region" description="Helical" evidence="11">
    <location>
        <begin position="120"/>
        <end position="138"/>
    </location>
</feature>
<evidence type="ECO:0000256" key="8">
    <source>
        <dbReference type="ARBA" id="ARBA00053891"/>
    </source>
</evidence>
<keyword evidence="5 11" id="KW-0812">Transmembrane</keyword>
<sequence>MAEELKRLSILERLGYERIEGFSEERKVGILVSLLALMIVTAAIAISRGVYEISVVDVYTITLAHLSPLGDTSAVSRLYDTIVWELRIPRILLAITVGVALATSGAVFQGCFRNPLVEPYILGVSSGAAFGASLGIVYPQFFLSIQVSAFIFGSVAVALAYLLARTRDETPIVTLILAGVIIGSVFSALVSIMKYISNDSALREIVFWLMGGFYYASWKDVALVSPIVVASFFVLWLLGWKLNILSMGDEEARTLGVSPEKYKFVLISIATLITSLAVSTVGIIAWVGLMMPHAARLLLGPDHRFVIPAAAMLGGTYLIVCDTLARTLTSAEIPVGIITSILGAPYLFYLLRTRGRAIFG</sequence>
<evidence type="ECO:0000256" key="2">
    <source>
        <dbReference type="ARBA" id="ARBA00007935"/>
    </source>
</evidence>
<keyword evidence="7 11" id="KW-0472">Membrane</keyword>
<evidence type="ECO:0000256" key="6">
    <source>
        <dbReference type="ARBA" id="ARBA00022989"/>
    </source>
</evidence>
<keyword evidence="6 11" id="KW-1133">Transmembrane helix</keyword>
<comment type="function">
    <text evidence="8">Required for corrinoid utilization. Probably part of the ABC transporter complex BtuCDF involved in cobalamin (vitamin B12) import. Probably involved in the translocation of the substrate across the membrane.</text>
</comment>
<comment type="subunit">
    <text evidence="9">The complex is composed of two ATP-binding proteins (BtuD), two transmembrane proteins (BtuC) and a solute-binding protein (BtuF).</text>
</comment>
<dbReference type="Proteomes" id="UP000057043">
    <property type="component" value="Unassembled WGS sequence"/>
</dbReference>
<dbReference type="PATRIC" id="fig|301375.7.peg.175"/>
<feature type="transmembrane region" description="Helical" evidence="11">
    <location>
        <begin position="264"/>
        <end position="289"/>
    </location>
</feature>
<dbReference type="Pfam" id="PF01032">
    <property type="entry name" value="FecCD"/>
    <property type="match status" value="1"/>
</dbReference>
<dbReference type="SUPFAM" id="SSF81345">
    <property type="entry name" value="ABC transporter involved in vitamin B12 uptake, BtuC"/>
    <property type="match status" value="1"/>
</dbReference>
<evidence type="ECO:0000256" key="10">
    <source>
        <dbReference type="ARBA" id="ARBA00071366"/>
    </source>
</evidence>
<reference evidence="12 13" key="1">
    <citation type="journal article" date="2015" name="MBio">
        <title>Genome-Resolved Metagenomic Analysis Reveals Roles for Candidate Phyla and Other Microbial Community Members in Biogeochemical Transformations in Oil Reservoirs.</title>
        <authorList>
            <person name="Hu P."/>
            <person name="Tom L."/>
            <person name="Singh A."/>
            <person name="Thomas B.C."/>
            <person name="Baker B.J."/>
            <person name="Piceno Y.M."/>
            <person name="Andersen G.L."/>
            <person name="Banfield J.F."/>
        </authorList>
    </citation>
    <scope>NUCLEOTIDE SEQUENCE [LARGE SCALE GENOMIC DNA]</scope>
    <source>
        <strain evidence="12">57_489</strain>
    </source>
</reference>
<evidence type="ECO:0000256" key="7">
    <source>
        <dbReference type="ARBA" id="ARBA00023136"/>
    </source>
</evidence>
<evidence type="ECO:0000256" key="9">
    <source>
        <dbReference type="ARBA" id="ARBA00064420"/>
    </source>
</evidence>
<evidence type="ECO:0000313" key="12">
    <source>
        <dbReference type="EMBL" id="KUK43601.1"/>
    </source>
</evidence>
<dbReference type="GO" id="GO:0033214">
    <property type="term" value="P:siderophore-iron import into cell"/>
    <property type="evidence" value="ECO:0007669"/>
    <property type="project" value="TreeGrafter"/>
</dbReference>
<dbReference type="AlphaFoldDB" id="A0A124FM51"/>
<comment type="subcellular location">
    <subcellularLocation>
        <location evidence="1">Cell membrane</location>
        <topology evidence="1">Multi-pass membrane protein</topology>
    </subcellularLocation>
</comment>
<accession>A0A124FM51</accession>
<comment type="similarity">
    <text evidence="2">Belongs to the binding-protein-dependent transport system permease family. FecCD subfamily.</text>
</comment>
<dbReference type="PANTHER" id="PTHR30472:SF70">
    <property type="entry name" value="MOLYBDATE IMPORT SYSTEM PERMEASE PROTEIN MOLB"/>
    <property type="match status" value="1"/>
</dbReference>
<evidence type="ECO:0000313" key="13">
    <source>
        <dbReference type="Proteomes" id="UP000057043"/>
    </source>
</evidence>
<keyword evidence="4" id="KW-1003">Cell membrane</keyword>
<comment type="caution">
    <text evidence="12">The sequence shown here is derived from an EMBL/GenBank/DDBJ whole genome shotgun (WGS) entry which is preliminary data.</text>
</comment>
<dbReference type="EMBL" id="LGFT01000061">
    <property type="protein sequence ID" value="KUK43601.1"/>
    <property type="molecule type" value="Genomic_DNA"/>
</dbReference>
<feature type="transmembrane region" description="Helical" evidence="11">
    <location>
        <begin position="223"/>
        <end position="243"/>
    </location>
</feature>
<feature type="transmembrane region" description="Helical" evidence="11">
    <location>
        <begin position="170"/>
        <end position="189"/>
    </location>
</feature>
<dbReference type="Gene3D" id="1.10.3470.10">
    <property type="entry name" value="ABC transporter involved in vitamin B12 uptake, BtuC"/>
    <property type="match status" value="1"/>
</dbReference>
<feature type="transmembrane region" description="Helical" evidence="11">
    <location>
        <begin position="28"/>
        <end position="46"/>
    </location>
</feature>
<evidence type="ECO:0000256" key="1">
    <source>
        <dbReference type="ARBA" id="ARBA00004651"/>
    </source>
</evidence>
<feature type="transmembrane region" description="Helical" evidence="11">
    <location>
        <begin position="91"/>
        <end position="108"/>
    </location>
</feature>
<dbReference type="GO" id="GO:0005886">
    <property type="term" value="C:plasma membrane"/>
    <property type="evidence" value="ECO:0007669"/>
    <property type="project" value="UniProtKB-SubCell"/>
</dbReference>
<dbReference type="InterPro" id="IPR000522">
    <property type="entry name" value="ABC_transptr_permease_BtuC"/>
</dbReference>
<proteinExistence type="inferred from homology"/>
<dbReference type="CDD" id="cd06550">
    <property type="entry name" value="TM_ABC_iron-siderophores_like"/>
    <property type="match status" value="1"/>
</dbReference>
<protein>
    <recommendedName>
        <fullName evidence="10">Cobalamin import system permease protein BtuC</fullName>
    </recommendedName>
</protein>
<evidence type="ECO:0000256" key="4">
    <source>
        <dbReference type="ARBA" id="ARBA00022475"/>
    </source>
</evidence>
<organism evidence="12 13">
    <name type="scientific">Methanothrix harundinacea</name>
    <dbReference type="NCBI Taxonomy" id="301375"/>
    <lineage>
        <taxon>Archaea</taxon>
        <taxon>Methanobacteriati</taxon>
        <taxon>Methanobacteriota</taxon>
        <taxon>Stenosarchaea group</taxon>
        <taxon>Methanomicrobia</taxon>
        <taxon>Methanotrichales</taxon>
        <taxon>Methanotrichaceae</taxon>
        <taxon>Methanothrix</taxon>
    </lineage>
</organism>
<feature type="transmembrane region" description="Helical" evidence="11">
    <location>
        <begin position="145"/>
        <end position="164"/>
    </location>
</feature>
<dbReference type="InterPro" id="IPR037294">
    <property type="entry name" value="ABC_BtuC-like"/>
</dbReference>